<protein>
    <submittedName>
        <fullName evidence="1">Uncharacterized protein</fullName>
    </submittedName>
</protein>
<accession>A0AAJ6ND38</accession>
<evidence type="ECO:0000313" key="2">
    <source>
        <dbReference type="Proteomes" id="UP001231736"/>
    </source>
</evidence>
<dbReference type="RefSeq" id="WP_306375746.1">
    <property type="nucleotide sequence ID" value="NZ_JASAYT010000009.1"/>
</dbReference>
<dbReference type="AlphaFoldDB" id="A0AAJ6ND38"/>
<organism evidence="1 2">
    <name type="scientific">Phocoenobacter skyensis</name>
    <dbReference type="NCBI Taxonomy" id="97481"/>
    <lineage>
        <taxon>Bacteria</taxon>
        <taxon>Pseudomonadati</taxon>
        <taxon>Pseudomonadota</taxon>
        <taxon>Gammaproteobacteria</taxon>
        <taxon>Pasteurellales</taxon>
        <taxon>Pasteurellaceae</taxon>
        <taxon>Phocoenobacter</taxon>
    </lineage>
</organism>
<comment type="caution">
    <text evidence="1">The sequence shown here is derived from an EMBL/GenBank/DDBJ whole genome shotgun (WGS) entry which is preliminary data.</text>
</comment>
<proteinExistence type="predicted"/>
<name>A0AAJ6ND38_9PAST</name>
<evidence type="ECO:0000313" key="1">
    <source>
        <dbReference type="EMBL" id="MDP8174613.1"/>
    </source>
</evidence>
<dbReference type="Proteomes" id="UP001231736">
    <property type="component" value="Unassembled WGS sequence"/>
</dbReference>
<gene>
    <name evidence="1" type="ORF">QJU97_03955</name>
</gene>
<dbReference type="EMBL" id="JASAYT010000009">
    <property type="protein sequence ID" value="MDP8174613.1"/>
    <property type="molecule type" value="Genomic_DNA"/>
</dbReference>
<sequence>MKKDDVLITSQQVIVLTGLNHIELFRLSLKGELLQEKSNPSLWRLSGVMVWKSNQQGNKTIN</sequence>
<reference evidence="1" key="1">
    <citation type="journal article" date="2023" name="Front. Microbiol.">
        <title>Phylogeography and host specificity of Pasteurellaceae pathogenic to sea-farmed fish in the north-east Atlantic.</title>
        <authorList>
            <person name="Gulla S."/>
            <person name="Colquhoun D.J."/>
            <person name="Olsen A.B."/>
            <person name="Spilsberg B."/>
            <person name="Lagesen K."/>
            <person name="Aakesson C.P."/>
            <person name="Strom S."/>
            <person name="Manji F."/>
            <person name="Birkbeck T.H."/>
            <person name="Nilsen H.K."/>
        </authorList>
    </citation>
    <scope>NUCLEOTIDE SEQUENCE</scope>
    <source>
        <strain evidence="1">98B1</strain>
    </source>
</reference>